<dbReference type="RefSeq" id="WP_092136239.1">
    <property type="nucleotide sequence ID" value="NZ_FNQK01000021.1"/>
</dbReference>
<sequence length="276" mass="31720">MTQKSNSLNEIQQKELSIQLSLNGLSFCILNVDTTTITYLKHFSTSKKQSPEDVLDQLKNCFETESALAESFSKITVIHNNEWSTLVPKALFNEDNLVDYLKLNIKILKTDFITFDTIAINDSVNVYLPFVNINNYIYDKFGSFTYKHASTVLVEAILNTEANANETKLYVNVSESDFQVVVVKNGDLLLYNTFKYDTPADFIYYILFTEEQLQLNPETIKTVLLGNITEDDELYTVVYKYIRYISFGNVKNTYNYSETSLSSYSDFTLIKSLQCE</sequence>
<protein>
    <recommendedName>
        <fullName evidence="3">DUF3822 domain-containing protein</fullName>
    </recommendedName>
</protein>
<evidence type="ECO:0008006" key="3">
    <source>
        <dbReference type="Google" id="ProtNLM"/>
    </source>
</evidence>
<dbReference type="AlphaFoldDB" id="A0A1H4CQC9"/>
<gene>
    <name evidence="1" type="ORF">SAMN04487990_12112</name>
</gene>
<name>A0A1H4CQC9_BIZPA</name>
<dbReference type="InterPro" id="IPR024213">
    <property type="entry name" value="DUF3822"/>
</dbReference>
<dbReference type="EMBL" id="FNQK01000021">
    <property type="protein sequence ID" value="SEA62593.1"/>
    <property type="molecule type" value="Genomic_DNA"/>
</dbReference>
<evidence type="ECO:0000313" key="2">
    <source>
        <dbReference type="Proteomes" id="UP000198846"/>
    </source>
</evidence>
<dbReference type="Gene3D" id="3.30.420.260">
    <property type="match status" value="1"/>
</dbReference>
<reference evidence="1 2" key="1">
    <citation type="submission" date="2016-10" db="EMBL/GenBank/DDBJ databases">
        <authorList>
            <person name="de Groot N.N."/>
        </authorList>
    </citation>
    <scope>NUCLEOTIDE SEQUENCE [LARGE SCALE GENOMIC DNA]</scope>
    <source>
        <strain evidence="1 2">DSM 23842</strain>
    </source>
</reference>
<evidence type="ECO:0000313" key="1">
    <source>
        <dbReference type="EMBL" id="SEA62593.1"/>
    </source>
</evidence>
<dbReference type="Pfam" id="PF12864">
    <property type="entry name" value="DUF3822"/>
    <property type="match status" value="1"/>
</dbReference>
<proteinExistence type="predicted"/>
<dbReference type="OrthoDB" id="658622at2"/>
<dbReference type="CDD" id="cd24013">
    <property type="entry name" value="ASKHA_ATPase_BT3980-like"/>
    <property type="match status" value="1"/>
</dbReference>
<dbReference type="Gene3D" id="3.30.420.250">
    <property type="match status" value="1"/>
</dbReference>
<dbReference type="STRING" id="283786.SAMN04487990_12112"/>
<keyword evidence="2" id="KW-1185">Reference proteome</keyword>
<accession>A0A1H4CQC9</accession>
<organism evidence="1 2">
    <name type="scientific">Bizionia paragorgiae</name>
    <dbReference type="NCBI Taxonomy" id="283786"/>
    <lineage>
        <taxon>Bacteria</taxon>
        <taxon>Pseudomonadati</taxon>
        <taxon>Bacteroidota</taxon>
        <taxon>Flavobacteriia</taxon>
        <taxon>Flavobacteriales</taxon>
        <taxon>Flavobacteriaceae</taxon>
        <taxon>Bizionia</taxon>
    </lineage>
</organism>
<dbReference type="Proteomes" id="UP000198846">
    <property type="component" value="Unassembled WGS sequence"/>
</dbReference>